<dbReference type="AlphaFoldDB" id="A0A9P7SSU3"/>
<accession>A0A9P7SSU3</accession>
<organism evidence="2 3">
    <name type="scientific">Claviceps arundinis</name>
    <dbReference type="NCBI Taxonomy" id="1623583"/>
    <lineage>
        <taxon>Eukaryota</taxon>
        <taxon>Fungi</taxon>
        <taxon>Dikarya</taxon>
        <taxon>Ascomycota</taxon>
        <taxon>Pezizomycotina</taxon>
        <taxon>Sordariomycetes</taxon>
        <taxon>Hypocreomycetidae</taxon>
        <taxon>Hypocreales</taxon>
        <taxon>Clavicipitaceae</taxon>
        <taxon>Claviceps</taxon>
    </lineage>
</organism>
<reference evidence="2" key="1">
    <citation type="journal article" date="2020" name="bioRxiv">
        <title>Whole genome comparisons of ergot fungi reveals the divergence and evolution of species within the genus Claviceps are the result of varying mechanisms driving genome evolution and host range expansion.</title>
        <authorList>
            <person name="Wyka S.A."/>
            <person name="Mondo S.J."/>
            <person name="Liu M."/>
            <person name="Dettman J."/>
            <person name="Nalam V."/>
            <person name="Broders K.D."/>
        </authorList>
    </citation>
    <scope>NUCLEOTIDE SEQUENCE</scope>
    <source>
        <strain evidence="2">CCC 1102</strain>
    </source>
</reference>
<evidence type="ECO:0000313" key="2">
    <source>
        <dbReference type="EMBL" id="KAG5974709.1"/>
    </source>
</evidence>
<dbReference type="EMBL" id="SRPS01000028">
    <property type="protein sequence ID" value="KAG5974709.1"/>
    <property type="molecule type" value="Genomic_DNA"/>
</dbReference>
<protein>
    <submittedName>
        <fullName evidence="2">Uncharacterized protein</fullName>
    </submittedName>
</protein>
<sequence>MSSLQQTNFAGAPRSTKFLSDNSGDIEIEAAPTRHQSNTTTIEEAKRSARQRLKRRGTTRPLDAEHVKKSNNVFKKDGLNRIAPENRLLCVCTAADIQSSTTYQMVW</sequence>
<comment type="caution">
    <text evidence="2">The sequence shown here is derived from an EMBL/GenBank/DDBJ whole genome shotgun (WGS) entry which is preliminary data.</text>
</comment>
<name>A0A9P7SSU3_9HYPO</name>
<proteinExistence type="predicted"/>
<evidence type="ECO:0000313" key="3">
    <source>
        <dbReference type="Proteomes" id="UP000784919"/>
    </source>
</evidence>
<evidence type="ECO:0000256" key="1">
    <source>
        <dbReference type="SAM" id="MobiDB-lite"/>
    </source>
</evidence>
<feature type="compositionally biased region" description="Basic residues" evidence="1">
    <location>
        <begin position="48"/>
        <end position="58"/>
    </location>
</feature>
<gene>
    <name evidence="2" type="ORF">E4U56_004263</name>
</gene>
<dbReference type="Proteomes" id="UP000784919">
    <property type="component" value="Unassembled WGS sequence"/>
</dbReference>
<dbReference type="OrthoDB" id="4828201at2759"/>
<feature type="region of interest" description="Disordered" evidence="1">
    <location>
        <begin position="1"/>
        <end position="60"/>
    </location>
</feature>